<protein>
    <submittedName>
        <fullName evidence="9">ZIP family metal transporter</fullName>
    </submittedName>
</protein>
<evidence type="ECO:0000256" key="6">
    <source>
        <dbReference type="ARBA" id="ARBA00022989"/>
    </source>
</evidence>
<evidence type="ECO:0000256" key="1">
    <source>
        <dbReference type="ARBA" id="ARBA00004651"/>
    </source>
</evidence>
<feature type="transmembrane region" description="Helical" evidence="8">
    <location>
        <begin position="20"/>
        <end position="42"/>
    </location>
</feature>
<evidence type="ECO:0000256" key="4">
    <source>
        <dbReference type="ARBA" id="ARBA00022692"/>
    </source>
</evidence>
<dbReference type="GO" id="GO:0005886">
    <property type="term" value="C:plasma membrane"/>
    <property type="evidence" value="ECO:0007669"/>
    <property type="project" value="UniProtKB-SubCell"/>
</dbReference>
<evidence type="ECO:0000313" key="9">
    <source>
        <dbReference type="EMBL" id="HIR66474.1"/>
    </source>
</evidence>
<dbReference type="GO" id="GO:0005385">
    <property type="term" value="F:zinc ion transmembrane transporter activity"/>
    <property type="evidence" value="ECO:0007669"/>
    <property type="project" value="TreeGrafter"/>
</dbReference>
<reference evidence="9" key="2">
    <citation type="journal article" date="2021" name="PeerJ">
        <title>Extensive microbial diversity within the chicken gut microbiome revealed by metagenomics and culture.</title>
        <authorList>
            <person name="Gilroy R."/>
            <person name="Ravi A."/>
            <person name="Getino M."/>
            <person name="Pursley I."/>
            <person name="Horton D.L."/>
            <person name="Alikhan N.F."/>
            <person name="Baker D."/>
            <person name="Gharbi K."/>
            <person name="Hall N."/>
            <person name="Watson M."/>
            <person name="Adriaenssens E.M."/>
            <person name="Foster-Nyarko E."/>
            <person name="Jarju S."/>
            <person name="Secka A."/>
            <person name="Antonio M."/>
            <person name="Oren A."/>
            <person name="Chaudhuri R.R."/>
            <person name="La Ragione R."/>
            <person name="Hildebrand F."/>
            <person name="Pallen M.J."/>
        </authorList>
    </citation>
    <scope>NUCLEOTIDE SEQUENCE</scope>
    <source>
        <strain evidence="9">ChiW16-3235</strain>
    </source>
</reference>
<keyword evidence="5" id="KW-0862">Zinc</keyword>
<dbReference type="Proteomes" id="UP000823913">
    <property type="component" value="Unassembled WGS sequence"/>
</dbReference>
<dbReference type="AlphaFoldDB" id="A0A9D1E568"/>
<evidence type="ECO:0000256" key="5">
    <source>
        <dbReference type="ARBA" id="ARBA00022833"/>
    </source>
</evidence>
<evidence type="ECO:0000256" key="7">
    <source>
        <dbReference type="ARBA" id="ARBA00023136"/>
    </source>
</evidence>
<proteinExistence type="inferred from homology"/>
<feature type="transmembrane region" description="Helical" evidence="8">
    <location>
        <begin position="212"/>
        <end position="233"/>
    </location>
</feature>
<evidence type="ECO:0000256" key="8">
    <source>
        <dbReference type="SAM" id="Phobius"/>
    </source>
</evidence>
<evidence type="ECO:0000313" key="10">
    <source>
        <dbReference type="Proteomes" id="UP000823913"/>
    </source>
</evidence>
<dbReference type="EMBL" id="DVHK01000003">
    <property type="protein sequence ID" value="HIR66474.1"/>
    <property type="molecule type" value="Genomic_DNA"/>
</dbReference>
<feature type="transmembrane region" description="Helical" evidence="8">
    <location>
        <begin position="49"/>
        <end position="74"/>
    </location>
</feature>
<accession>A0A9D1E568</accession>
<feature type="transmembrane region" description="Helical" evidence="8">
    <location>
        <begin position="245"/>
        <end position="262"/>
    </location>
</feature>
<keyword evidence="7 8" id="KW-0472">Membrane</keyword>
<comment type="caution">
    <text evidence="9">The sequence shown here is derived from an EMBL/GenBank/DDBJ whole genome shotgun (WGS) entry which is preliminary data.</text>
</comment>
<sequence length="263" mass="26914">MSFYGRKILQFFTSLPGWQQAMLACTFTWAMTAAGASLVFFFKKVGPSAFSLMMSGASGIMLASSFFSLLLPALEAGGEYSYITLTSGFALGGLLIILTDIAVGKLNAFSDKSVRSGAVTCAAVTIHNIPEGMAVGVAFAATGGGAAAVISAAMLAFGIGIQNFPEGMCVAFPLRANGFSRFKSFFIGQLSGAVEIVAGAVGALAVTFISGILPFALAFSAGAMLAVVCSELIPQSFENGKIKATIGVIAGFALMMILDIALG</sequence>
<keyword evidence="3" id="KW-1003">Cell membrane</keyword>
<comment type="subcellular location">
    <subcellularLocation>
        <location evidence="1">Cell membrane</location>
        <topology evidence="1">Multi-pass membrane protein</topology>
    </subcellularLocation>
</comment>
<organism evidence="9 10">
    <name type="scientific">Candidatus Coproplasma avicola</name>
    <dbReference type="NCBI Taxonomy" id="2840744"/>
    <lineage>
        <taxon>Bacteria</taxon>
        <taxon>Bacillati</taxon>
        <taxon>Bacillota</taxon>
        <taxon>Clostridia</taxon>
        <taxon>Eubacteriales</taxon>
        <taxon>Candidatus Coproplasma</taxon>
    </lineage>
</organism>
<gene>
    <name evidence="9" type="ORF">IAB94_00325</name>
</gene>
<comment type="similarity">
    <text evidence="2">Belongs to the ZIP transporter (TC 2.A.5) family.</text>
</comment>
<keyword evidence="6 8" id="KW-1133">Transmembrane helix</keyword>
<evidence type="ECO:0000256" key="3">
    <source>
        <dbReference type="ARBA" id="ARBA00022475"/>
    </source>
</evidence>
<dbReference type="InterPro" id="IPR003689">
    <property type="entry name" value="ZIP"/>
</dbReference>
<evidence type="ECO:0000256" key="2">
    <source>
        <dbReference type="ARBA" id="ARBA00006939"/>
    </source>
</evidence>
<feature type="transmembrane region" description="Helical" evidence="8">
    <location>
        <begin position="185"/>
        <end position="206"/>
    </location>
</feature>
<feature type="transmembrane region" description="Helical" evidence="8">
    <location>
        <begin position="80"/>
        <end position="103"/>
    </location>
</feature>
<dbReference type="PROSITE" id="PS51257">
    <property type="entry name" value="PROKAR_LIPOPROTEIN"/>
    <property type="match status" value="1"/>
</dbReference>
<dbReference type="PANTHER" id="PTHR11040:SF211">
    <property type="entry name" value="ZINC TRANSPORTER ZIP11"/>
    <property type="match status" value="1"/>
</dbReference>
<dbReference type="PANTHER" id="PTHR11040">
    <property type="entry name" value="ZINC/IRON TRANSPORTER"/>
    <property type="match status" value="1"/>
</dbReference>
<reference evidence="9" key="1">
    <citation type="submission" date="2020-10" db="EMBL/GenBank/DDBJ databases">
        <authorList>
            <person name="Gilroy R."/>
        </authorList>
    </citation>
    <scope>NUCLEOTIDE SEQUENCE</scope>
    <source>
        <strain evidence="9">ChiW16-3235</strain>
    </source>
</reference>
<dbReference type="Pfam" id="PF02535">
    <property type="entry name" value="Zip"/>
    <property type="match status" value="1"/>
</dbReference>
<name>A0A9D1E568_9FIRM</name>
<keyword evidence="4 8" id="KW-0812">Transmembrane</keyword>